<dbReference type="AlphaFoldDB" id="A0A1G2MBS6"/>
<reference evidence="1 2" key="1">
    <citation type="journal article" date="2016" name="Nat. Commun.">
        <title>Thousands of microbial genomes shed light on interconnected biogeochemical processes in an aquifer system.</title>
        <authorList>
            <person name="Anantharaman K."/>
            <person name="Brown C.T."/>
            <person name="Hug L.A."/>
            <person name="Sharon I."/>
            <person name="Castelle C.J."/>
            <person name="Probst A.J."/>
            <person name="Thomas B.C."/>
            <person name="Singh A."/>
            <person name="Wilkins M.J."/>
            <person name="Karaoz U."/>
            <person name="Brodie E.L."/>
            <person name="Williams K.H."/>
            <person name="Hubbard S.S."/>
            <person name="Banfield J.F."/>
        </authorList>
    </citation>
    <scope>NUCLEOTIDE SEQUENCE [LARGE SCALE GENOMIC DNA]</scope>
</reference>
<proteinExistence type="predicted"/>
<gene>
    <name evidence="1" type="ORF">A2W52_00030</name>
</gene>
<dbReference type="EMBL" id="MHRJ01000046">
    <property type="protein sequence ID" value="OHA21347.1"/>
    <property type="molecule type" value="Genomic_DNA"/>
</dbReference>
<evidence type="ECO:0000313" key="2">
    <source>
        <dbReference type="Proteomes" id="UP000176493"/>
    </source>
</evidence>
<accession>A0A1G2MBS6</accession>
<dbReference type="Proteomes" id="UP000176493">
    <property type="component" value="Unassembled WGS sequence"/>
</dbReference>
<organism evidence="1 2">
    <name type="scientific">Candidatus Taylorbacteria bacterium RIFCSPHIGHO2_02_49_25</name>
    <dbReference type="NCBI Taxonomy" id="1802305"/>
    <lineage>
        <taxon>Bacteria</taxon>
        <taxon>Candidatus Tayloriibacteriota</taxon>
    </lineage>
</organism>
<sequence>MSLGTLFFDAEVRNKSALLTVLSAHNELRGVMLANLSDAKRGEIEQDIIALGSKTESEVQEAERR</sequence>
<name>A0A1G2MBS6_9BACT</name>
<protein>
    <submittedName>
        <fullName evidence="1">Uncharacterized protein</fullName>
    </submittedName>
</protein>
<evidence type="ECO:0000313" key="1">
    <source>
        <dbReference type="EMBL" id="OHA21347.1"/>
    </source>
</evidence>
<comment type="caution">
    <text evidence="1">The sequence shown here is derived from an EMBL/GenBank/DDBJ whole genome shotgun (WGS) entry which is preliminary data.</text>
</comment>